<keyword evidence="2" id="KW-1185">Reference proteome</keyword>
<dbReference type="AlphaFoldDB" id="A0A7J8GUD6"/>
<comment type="caution">
    <text evidence="1">The sequence shown here is derived from an EMBL/GenBank/DDBJ whole genome shotgun (WGS) entry which is preliminary data.</text>
</comment>
<sequence>MIYRTIYPQHSRVLRPVHRMQSRTPQEHPFNNSLSNL</sequence>
<gene>
    <name evidence="1" type="ORF">HJG59_019097</name>
</gene>
<name>A0A7J8GUD6_MOLMO</name>
<dbReference type="EMBL" id="JACASF010000008">
    <property type="protein sequence ID" value="KAF6463480.1"/>
    <property type="molecule type" value="Genomic_DNA"/>
</dbReference>
<evidence type="ECO:0000313" key="2">
    <source>
        <dbReference type="Proteomes" id="UP000550707"/>
    </source>
</evidence>
<accession>A0A7J8GUD6</accession>
<organism evidence="1 2">
    <name type="scientific">Molossus molossus</name>
    <name type="common">Pallas' mastiff bat</name>
    <name type="synonym">Vespertilio molossus</name>
    <dbReference type="NCBI Taxonomy" id="27622"/>
    <lineage>
        <taxon>Eukaryota</taxon>
        <taxon>Metazoa</taxon>
        <taxon>Chordata</taxon>
        <taxon>Craniata</taxon>
        <taxon>Vertebrata</taxon>
        <taxon>Euteleostomi</taxon>
        <taxon>Mammalia</taxon>
        <taxon>Eutheria</taxon>
        <taxon>Laurasiatheria</taxon>
        <taxon>Chiroptera</taxon>
        <taxon>Yangochiroptera</taxon>
        <taxon>Molossidae</taxon>
        <taxon>Molossus</taxon>
    </lineage>
</organism>
<evidence type="ECO:0000313" key="1">
    <source>
        <dbReference type="EMBL" id="KAF6463480.1"/>
    </source>
</evidence>
<reference evidence="1 2" key="1">
    <citation type="journal article" date="2020" name="Nature">
        <title>Six reference-quality genomes reveal evolution of bat adaptations.</title>
        <authorList>
            <person name="Jebb D."/>
            <person name="Huang Z."/>
            <person name="Pippel M."/>
            <person name="Hughes G.M."/>
            <person name="Lavrichenko K."/>
            <person name="Devanna P."/>
            <person name="Winkler S."/>
            <person name="Jermiin L.S."/>
            <person name="Skirmuntt E.C."/>
            <person name="Katzourakis A."/>
            <person name="Burkitt-Gray L."/>
            <person name="Ray D.A."/>
            <person name="Sullivan K.A.M."/>
            <person name="Roscito J.G."/>
            <person name="Kirilenko B.M."/>
            <person name="Davalos L.M."/>
            <person name="Corthals A.P."/>
            <person name="Power M.L."/>
            <person name="Jones G."/>
            <person name="Ransome R.D."/>
            <person name="Dechmann D.K.N."/>
            <person name="Locatelli A.G."/>
            <person name="Puechmaille S.J."/>
            <person name="Fedrigo O."/>
            <person name="Jarvis E.D."/>
            <person name="Hiller M."/>
            <person name="Vernes S.C."/>
            <person name="Myers E.W."/>
            <person name="Teeling E.C."/>
        </authorList>
    </citation>
    <scope>NUCLEOTIDE SEQUENCE [LARGE SCALE GENOMIC DNA]</scope>
    <source>
        <strain evidence="1">MMolMol1</strain>
        <tissue evidence="1">Muscle</tissue>
    </source>
</reference>
<protein>
    <submittedName>
        <fullName evidence="1">Ubiquitin conjugating enzyme E2 J1</fullName>
    </submittedName>
</protein>
<dbReference type="Proteomes" id="UP000550707">
    <property type="component" value="Unassembled WGS sequence"/>
</dbReference>
<proteinExistence type="predicted"/>